<feature type="compositionally biased region" description="Low complexity" evidence="1">
    <location>
        <begin position="267"/>
        <end position="280"/>
    </location>
</feature>
<name>A0A6J7IEA6_9ZZZZ</name>
<gene>
    <name evidence="2" type="ORF">UFOPK3662_01125</name>
</gene>
<organism evidence="2">
    <name type="scientific">freshwater metagenome</name>
    <dbReference type="NCBI Taxonomy" id="449393"/>
    <lineage>
        <taxon>unclassified sequences</taxon>
        <taxon>metagenomes</taxon>
        <taxon>ecological metagenomes</taxon>
    </lineage>
</organism>
<accession>A0A6J7IEA6</accession>
<dbReference type="Gene3D" id="2.120.10.30">
    <property type="entry name" value="TolB, C-terminal domain"/>
    <property type="match status" value="1"/>
</dbReference>
<dbReference type="InterPro" id="IPR011042">
    <property type="entry name" value="6-blade_b-propeller_TolB-like"/>
</dbReference>
<evidence type="ECO:0000256" key="1">
    <source>
        <dbReference type="SAM" id="MobiDB-lite"/>
    </source>
</evidence>
<dbReference type="AlphaFoldDB" id="A0A6J7IEA6"/>
<sequence>MRVVGGLSWVVGLGAAALTIALTSPGDAAPAEPGEAAVPRDLAAYSHLTGSVTSSAPGAAVALFQHGWGVELFDFPQAVVLGAGGDAYRRVDAAEDRSSAASQGDPAPMLLSPDGTKVAVGDHETADPDVVVVDLLTGEATSHPLPTGQSVLPVAWSRDGTTLAHLLSPEPTNPYTGERIAGEVGVLDLGDDSTDLLPGDDVTAVAFSPDGTELALERAGASFSDARISVVDLAGGGTRDLGTVGALAGPAAWSPDGRVLATTTLEPSGAPAGAPDPGMPTGLAFVDPSAPSGGADVPGPMQLPLAEAGRVLGWTDEGEVVALLEVAGDDPCCAEAYDLSRVPLDGAAPQPLMRISDLGSYGVGRFQMASATVGDLQVVTPDEVDRGPWPLWLRGGLALLVGLLAWLVSRWVLRRVWPDPVTDPPR</sequence>
<proteinExistence type="predicted"/>
<dbReference type="SUPFAM" id="SSF82171">
    <property type="entry name" value="DPP6 N-terminal domain-like"/>
    <property type="match status" value="1"/>
</dbReference>
<feature type="region of interest" description="Disordered" evidence="1">
    <location>
        <begin position="266"/>
        <end position="299"/>
    </location>
</feature>
<reference evidence="2" key="1">
    <citation type="submission" date="2020-05" db="EMBL/GenBank/DDBJ databases">
        <authorList>
            <person name="Chiriac C."/>
            <person name="Salcher M."/>
            <person name="Ghai R."/>
            <person name="Kavagutti S V."/>
        </authorList>
    </citation>
    <scope>NUCLEOTIDE SEQUENCE</scope>
</reference>
<dbReference type="EMBL" id="CAFBMW010000007">
    <property type="protein sequence ID" value="CAB4929448.1"/>
    <property type="molecule type" value="Genomic_DNA"/>
</dbReference>
<evidence type="ECO:0000313" key="2">
    <source>
        <dbReference type="EMBL" id="CAB4929448.1"/>
    </source>
</evidence>
<protein>
    <submittedName>
        <fullName evidence="2">Unannotated protein</fullName>
    </submittedName>
</protein>